<reference evidence="3 4" key="1">
    <citation type="submission" date="2024-07" db="EMBL/GenBank/DDBJ databases">
        <title>Draft sequence of the Neodothiora populina.</title>
        <authorList>
            <person name="Drown D.D."/>
            <person name="Schuette U.S."/>
            <person name="Buechlein A.B."/>
            <person name="Rusch D.R."/>
            <person name="Winton L.W."/>
            <person name="Adams G.A."/>
        </authorList>
    </citation>
    <scope>NUCLEOTIDE SEQUENCE [LARGE SCALE GENOMIC DNA]</scope>
    <source>
        <strain evidence="3 4">CPC 39397</strain>
    </source>
</reference>
<dbReference type="InterPro" id="IPR020999">
    <property type="entry name" value="Chitin_synth_reg_RCR"/>
</dbReference>
<organism evidence="3 4">
    <name type="scientific">Neodothiora populina</name>
    <dbReference type="NCBI Taxonomy" id="2781224"/>
    <lineage>
        <taxon>Eukaryota</taxon>
        <taxon>Fungi</taxon>
        <taxon>Dikarya</taxon>
        <taxon>Ascomycota</taxon>
        <taxon>Pezizomycotina</taxon>
        <taxon>Dothideomycetes</taxon>
        <taxon>Dothideomycetidae</taxon>
        <taxon>Dothideales</taxon>
        <taxon>Dothioraceae</taxon>
        <taxon>Neodothiora</taxon>
    </lineage>
</organism>
<dbReference type="RefSeq" id="XP_069200278.1">
    <property type="nucleotide sequence ID" value="XM_069344197.1"/>
</dbReference>
<keyword evidence="2" id="KW-1133">Transmembrane helix</keyword>
<gene>
    <name evidence="3" type="ORF">AAFC00_000444</name>
</gene>
<comment type="caution">
    <text evidence="3">The sequence shown here is derived from an EMBL/GenBank/DDBJ whole genome shotgun (WGS) entry which is preliminary data.</text>
</comment>
<keyword evidence="2" id="KW-0472">Membrane</keyword>
<dbReference type="GeneID" id="95974147"/>
<accession>A0ABR3PCX1</accession>
<feature type="region of interest" description="Disordered" evidence="1">
    <location>
        <begin position="108"/>
        <end position="193"/>
    </location>
</feature>
<sequence length="193" mass="22177">MFLPRSLEQRPQLSKRMTCDYYGNCIDDDGHYSWTDYYVRYAVVAAIFFCIIVFVLGAYYHATRRIRRGLQPLPYHRWLVRRSRWDPHRQPPQQNTYAYYANNPSQSQPMYPMNGNGAQQQPPPNGWAPPPPAYGQHVWDTPPVYQPPPGASKASADQTVSEVNRLNGEGSSDLPPPAQTYQAPLRNEHIITQ</sequence>
<name>A0ABR3PCX1_9PEZI</name>
<proteinExistence type="predicted"/>
<dbReference type="Pfam" id="PF12273">
    <property type="entry name" value="RCR"/>
    <property type="match status" value="1"/>
</dbReference>
<evidence type="ECO:0000256" key="2">
    <source>
        <dbReference type="SAM" id="Phobius"/>
    </source>
</evidence>
<feature type="transmembrane region" description="Helical" evidence="2">
    <location>
        <begin position="38"/>
        <end position="60"/>
    </location>
</feature>
<evidence type="ECO:0000313" key="4">
    <source>
        <dbReference type="Proteomes" id="UP001562354"/>
    </source>
</evidence>
<keyword evidence="4" id="KW-1185">Reference proteome</keyword>
<evidence type="ECO:0000256" key="1">
    <source>
        <dbReference type="SAM" id="MobiDB-lite"/>
    </source>
</evidence>
<dbReference type="Proteomes" id="UP001562354">
    <property type="component" value="Unassembled WGS sequence"/>
</dbReference>
<feature type="compositionally biased region" description="Polar residues" evidence="1">
    <location>
        <begin position="155"/>
        <end position="164"/>
    </location>
</feature>
<evidence type="ECO:0000313" key="3">
    <source>
        <dbReference type="EMBL" id="KAL1304003.1"/>
    </source>
</evidence>
<keyword evidence="2" id="KW-0812">Transmembrane</keyword>
<feature type="compositionally biased region" description="Pro residues" evidence="1">
    <location>
        <begin position="121"/>
        <end position="133"/>
    </location>
</feature>
<dbReference type="EMBL" id="JBFMKM010000009">
    <property type="protein sequence ID" value="KAL1304003.1"/>
    <property type="molecule type" value="Genomic_DNA"/>
</dbReference>
<protein>
    <submittedName>
        <fullName evidence="3">Uncharacterized protein</fullName>
    </submittedName>
</protein>